<dbReference type="AlphaFoldDB" id="A0A9P0PQ64"/>
<evidence type="ECO:0008006" key="3">
    <source>
        <dbReference type="Google" id="ProtNLM"/>
    </source>
</evidence>
<comment type="caution">
    <text evidence="1">The sequence shown here is derived from an EMBL/GenBank/DDBJ whole genome shotgun (WGS) entry which is preliminary data.</text>
</comment>
<dbReference type="InterPro" id="IPR043472">
    <property type="entry name" value="Macro_dom-like"/>
</dbReference>
<proteinExistence type="predicted"/>
<dbReference type="GO" id="GO:0140291">
    <property type="term" value="P:peptidyl-glutamate ADP-deribosylation"/>
    <property type="evidence" value="ECO:0007669"/>
    <property type="project" value="TreeGrafter"/>
</dbReference>
<dbReference type="Proteomes" id="UP001152888">
    <property type="component" value="Unassembled WGS sequence"/>
</dbReference>
<organism evidence="1 2">
    <name type="scientific">Acanthoscelides obtectus</name>
    <name type="common">Bean weevil</name>
    <name type="synonym">Bruchus obtectus</name>
    <dbReference type="NCBI Taxonomy" id="200917"/>
    <lineage>
        <taxon>Eukaryota</taxon>
        <taxon>Metazoa</taxon>
        <taxon>Ecdysozoa</taxon>
        <taxon>Arthropoda</taxon>
        <taxon>Hexapoda</taxon>
        <taxon>Insecta</taxon>
        <taxon>Pterygota</taxon>
        <taxon>Neoptera</taxon>
        <taxon>Endopterygota</taxon>
        <taxon>Coleoptera</taxon>
        <taxon>Polyphaga</taxon>
        <taxon>Cucujiformia</taxon>
        <taxon>Chrysomeloidea</taxon>
        <taxon>Chrysomelidae</taxon>
        <taxon>Bruchinae</taxon>
        <taxon>Bruchini</taxon>
        <taxon>Acanthoscelides</taxon>
    </lineage>
</organism>
<evidence type="ECO:0000313" key="2">
    <source>
        <dbReference type="Proteomes" id="UP001152888"/>
    </source>
</evidence>
<reference evidence="1" key="1">
    <citation type="submission" date="2022-03" db="EMBL/GenBank/DDBJ databases">
        <authorList>
            <person name="Sayadi A."/>
        </authorList>
    </citation>
    <scope>NUCLEOTIDE SEQUENCE</scope>
</reference>
<dbReference type="EMBL" id="CAKOFQ010007165">
    <property type="protein sequence ID" value="CAH1993165.1"/>
    <property type="molecule type" value="Genomic_DNA"/>
</dbReference>
<sequence>MSRGIAKIFRYSIVKQDKKVSDGKAHNFRQKYGGLEELRAQNLAPGGVGALKPEGRLLFYLVTKKHFWGKPTYRTIFLALRRVREYANLYNVNKVAFPRIACGLDRKNWGVISKIIKFVASQHYLRCVP</sequence>
<evidence type="ECO:0000313" key="1">
    <source>
        <dbReference type="EMBL" id="CAH1993165.1"/>
    </source>
</evidence>
<dbReference type="OrthoDB" id="2155246at2759"/>
<dbReference type="InterPro" id="IPR050892">
    <property type="entry name" value="ADP-ribose_metab_enzymes"/>
</dbReference>
<accession>A0A9P0PQ64</accession>
<keyword evidence="2" id="KW-1185">Reference proteome</keyword>
<dbReference type="PANTHER" id="PTHR12521:SF0">
    <property type="entry name" value="ADP-RIBOSE GLYCOHYDROLASE OARD1"/>
    <property type="match status" value="1"/>
</dbReference>
<dbReference type="SUPFAM" id="SSF52949">
    <property type="entry name" value="Macro domain-like"/>
    <property type="match status" value="1"/>
</dbReference>
<protein>
    <recommendedName>
        <fullName evidence="3">Macro domain-containing protein</fullName>
    </recommendedName>
</protein>
<name>A0A9P0PQ64_ACAOB</name>
<dbReference type="PANTHER" id="PTHR12521">
    <property type="entry name" value="PROTEIN C6ORF130"/>
    <property type="match status" value="1"/>
</dbReference>
<gene>
    <name evidence="1" type="ORF">ACAOBT_LOCUS21348</name>
</gene>
<dbReference type="Gene3D" id="3.40.220.10">
    <property type="entry name" value="Leucine Aminopeptidase, subunit E, domain 1"/>
    <property type="match status" value="1"/>
</dbReference>